<dbReference type="Proteomes" id="UP001295740">
    <property type="component" value="Unassembled WGS sequence"/>
</dbReference>
<reference evidence="2" key="1">
    <citation type="submission" date="2023-10" db="EMBL/GenBank/DDBJ databases">
        <authorList>
            <person name="Hackl T."/>
        </authorList>
    </citation>
    <scope>NUCLEOTIDE SEQUENCE</scope>
</reference>
<dbReference type="PANTHER" id="PTHR10127">
    <property type="entry name" value="DISCOIDIN, CUB, EGF, LAMININ , AND ZINC METALLOPROTEASE DOMAIN CONTAINING"/>
    <property type="match status" value="1"/>
</dbReference>
<proteinExistence type="predicted"/>
<sequence>MSLKYNAALGLCLTSASVLASLFFAPEADASHLSSRAFSIKADGSSTAGEPWPDGKVTWCLNGRYNDNTRKKVLQIANDAWQLWEDALDGKSSLEFKPADDDNPLCGEVSDADTEAGMLHIRLLKGKNAFSSVGHTDEEGSKEMKFSLAEDYGGMDPVVNFAHELGHVFGLVHEHQRPSAWGSDGGASLLKLNCENLADYDIAAAQGLNMDVLCRDHWAASQKGFSALDFLPLAEADEDGIVEAGAFDWDSIMLYNSHAGAKQVGGTFQPTLVKKDGSEIGINKKPSKGDAAAVIKLYPK</sequence>
<feature type="signal peptide" evidence="1">
    <location>
        <begin position="1"/>
        <end position="30"/>
    </location>
</feature>
<dbReference type="InterPro" id="IPR024079">
    <property type="entry name" value="MetalloPept_cat_dom_sf"/>
</dbReference>
<comment type="caution">
    <text evidence="2">The sequence shown here is derived from an EMBL/GenBank/DDBJ whole genome shotgun (WGS) entry which is preliminary data.</text>
</comment>
<evidence type="ECO:0000313" key="3">
    <source>
        <dbReference type="Proteomes" id="UP001295740"/>
    </source>
</evidence>
<organism evidence="2 3">
    <name type="scientific">Anthostomella pinea</name>
    <dbReference type="NCBI Taxonomy" id="933095"/>
    <lineage>
        <taxon>Eukaryota</taxon>
        <taxon>Fungi</taxon>
        <taxon>Dikarya</taxon>
        <taxon>Ascomycota</taxon>
        <taxon>Pezizomycotina</taxon>
        <taxon>Sordariomycetes</taxon>
        <taxon>Xylariomycetidae</taxon>
        <taxon>Xylariales</taxon>
        <taxon>Xylariaceae</taxon>
        <taxon>Anthostomella</taxon>
    </lineage>
</organism>
<protein>
    <submittedName>
        <fullName evidence="2">Uu.00g104760.m01.CDS01</fullName>
    </submittedName>
</protein>
<name>A0AAI8VEU4_9PEZI</name>
<keyword evidence="1" id="KW-0732">Signal</keyword>
<evidence type="ECO:0000256" key="1">
    <source>
        <dbReference type="SAM" id="SignalP"/>
    </source>
</evidence>
<keyword evidence="3" id="KW-1185">Reference proteome</keyword>
<evidence type="ECO:0000313" key="2">
    <source>
        <dbReference type="EMBL" id="CAJ2503082.1"/>
    </source>
</evidence>
<dbReference type="SUPFAM" id="SSF55486">
    <property type="entry name" value="Metalloproteases ('zincins'), catalytic domain"/>
    <property type="match status" value="1"/>
</dbReference>
<dbReference type="EMBL" id="CAUWAG010000004">
    <property type="protein sequence ID" value="CAJ2503082.1"/>
    <property type="molecule type" value="Genomic_DNA"/>
</dbReference>
<dbReference type="GO" id="GO:0004222">
    <property type="term" value="F:metalloendopeptidase activity"/>
    <property type="evidence" value="ECO:0007669"/>
    <property type="project" value="TreeGrafter"/>
</dbReference>
<feature type="chain" id="PRO_5042534181" evidence="1">
    <location>
        <begin position="31"/>
        <end position="300"/>
    </location>
</feature>
<dbReference type="Gene3D" id="3.40.390.10">
    <property type="entry name" value="Collagenase (Catalytic Domain)"/>
    <property type="match status" value="1"/>
</dbReference>
<accession>A0AAI8VEU4</accession>
<gene>
    <name evidence="2" type="ORF">KHLLAP_LOCUS3550</name>
</gene>
<dbReference type="PANTHER" id="PTHR10127:SF850">
    <property type="entry name" value="METALLOENDOPEPTIDASE"/>
    <property type="match status" value="1"/>
</dbReference>
<dbReference type="AlphaFoldDB" id="A0AAI8VEU4"/>